<dbReference type="InterPro" id="IPR009057">
    <property type="entry name" value="Homeodomain-like_sf"/>
</dbReference>
<dbReference type="PANTHER" id="PTHR43280:SF32">
    <property type="entry name" value="TRANSCRIPTIONAL REGULATORY PROTEIN"/>
    <property type="match status" value="1"/>
</dbReference>
<dbReference type="InterPro" id="IPR018060">
    <property type="entry name" value="HTH_AraC"/>
</dbReference>
<keyword evidence="6" id="KW-1185">Reference proteome</keyword>
<dbReference type="STRING" id="1419482.SAMN05444266_102131"/>
<dbReference type="InterPro" id="IPR003313">
    <property type="entry name" value="AraC-bd"/>
</dbReference>
<dbReference type="InterPro" id="IPR037923">
    <property type="entry name" value="HTH-like"/>
</dbReference>
<evidence type="ECO:0000256" key="2">
    <source>
        <dbReference type="ARBA" id="ARBA00023125"/>
    </source>
</evidence>
<keyword evidence="2 5" id="KW-0238">DNA-binding</keyword>
<sequence length="288" mass="32857">MKSRKAPIPHYRLPDYVKAGIEIHTHADMVTEVSENHDLFAPHRDDHYLLAISFDGRFHGTIDFRSVEMSGAFILMILPGQVHQLKEVTNARAYTVSFDTSLMPAALNPYIDQWFATNTGFRPAEDLLEQLDEILEIMTRLKDEQHNGFKALSLHGLLQAMLALIAENLDDSGADFQHTTRAAIINREFQQLLQNHFKEWKSPADYAGALHITATHLNDTIKDITGLPVSQHIQQLVILEAKRMLYHTGMTVTEIAYDLGYEDVGYFTRLFKKVTGSTALMFRKQFRE</sequence>
<dbReference type="EMBL" id="FRBL01000002">
    <property type="protein sequence ID" value="SHL12692.1"/>
    <property type="molecule type" value="Genomic_DNA"/>
</dbReference>
<organism evidence="5 6">
    <name type="scientific">Chitinophaga jiangningensis</name>
    <dbReference type="NCBI Taxonomy" id="1419482"/>
    <lineage>
        <taxon>Bacteria</taxon>
        <taxon>Pseudomonadati</taxon>
        <taxon>Bacteroidota</taxon>
        <taxon>Chitinophagia</taxon>
        <taxon>Chitinophagales</taxon>
        <taxon>Chitinophagaceae</taxon>
        <taxon>Chitinophaga</taxon>
    </lineage>
</organism>
<evidence type="ECO:0000313" key="6">
    <source>
        <dbReference type="Proteomes" id="UP000184420"/>
    </source>
</evidence>
<dbReference type="SMART" id="SM00342">
    <property type="entry name" value="HTH_ARAC"/>
    <property type="match status" value="1"/>
</dbReference>
<evidence type="ECO:0000256" key="3">
    <source>
        <dbReference type="ARBA" id="ARBA00023163"/>
    </source>
</evidence>
<keyword evidence="3" id="KW-0804">Transcription</keyword>
<dbReference type="OrthoDB" id="9793451at2"/>
<evidence type="ECO:0000256" key="1">
    <source>
        <dbReference type="ARBA" id="ARBA00023015"/>
    </source>
</evidence>
<dbReference type="PROSITE" id="PS01124">
    <property type="entry name" value="HTH_ARAC_FAMILY_2"/>
    <property type="match status" value="1"/>
</dbReference>
<dbReference type="RefSeq" id="WP_073078737.1">
    <property type="nucleotide sequence ID" value="NZ_FRBL01000002.1"/>
</dbReference>
<dbReference type="GO" id="GO:0043565">
    <property type="term" value="F:sequence-specific DNA binding"/>
    <property type="evidence" value="ECO:0007669"/>
    <property type="project" value="InterPro"/>
</dbReference>
<keyword evidence="1" id="KW-0805">Transcription regulation</keyword>
<dbReference type="PANTHER" id="PTHR43280">
    <property type="entry name" value="ARAC-FAMILY TRANSCRIPTIONAL REGULATOR"/>
    <property type="match status" value="1"/>
</dbReference>
<name>A0A1M6Y3C4_9BACT</name>
<dbReference type="GO" id="GO:0003700">
    <property type="term" value="F:DNA-binding transcription factor activity"/>
    <property type="evidence" value="ECO:0007669"/>
    <property type="project" value="InterPro"/>
</dbReference>
<protein>
    <submittedName>
        <fullName evidence="5">AraC-type DNA-binding protein</fullName>
    </submittedName>
</protein>
<gene>
    <name evidence="5" type="ORF">SAMN05444266_102131</name>
</gene>
<evidence type="ECO:0000259" key="4">
    <source>
        <dbReference type="PROSITE" id="PS01124"/>
    </source>
</evidence>
<dbReference type="Pfam" id="PF02311">
    <property type="entry name" value="AraC_binding"/>
    <property type="match status" value="1"/>
</dbReference>
<dbReference type="Pfam" id="PF12833">
    <property type="entry name" value="HTH_18"/>
    <property type="match status" value="1"/>
</dbReference>
<dbReference type="SUPFAM" id="SSF51215">
    <property type="entry name" value="Regulatory protein AraC"/>
    <property type="match status" value="1"/>
</dbReference>
<accession>A0A1M6Y3C4</accession>
<dbReference type="AlphaFoldDB" id="A0A1M6Y3C4"/>
<feature type="domain" description="HTH araC/xylS-type" evidence="4">
    <location>
        <begin position="187"/>
        <end position="285"/>
    </location>
</feature>
<reference evidence="5 6" key="1">
    <citation type="submission" date="2016-11" db="EMBL/GenBank/DDBJ databases">
        <authorList>
            <person name="Jaros S."/>
            <person name="Januszkiewicz K."/>
            <person name="Wedrychowicz H."/>
        </authorList>
    </citation>
    <scope>NUCLEOTIDE SEQUENCE [LARGE SCALE GENOMIC DNA]</scope>
    <source>
        <strain evidence="5 6">DSM 27406</strain>
    </source>
</reference>
<evidence type="ECO:0000313" key="5">
    <source>
        <dbReference type="EMBL" id="SHL12692.1"/>
    </source>
</evidence>
<dbReference type="Proteomes" id="UP000184420">
    <property type="component" value="Unassembled WGS sequence"/>
</dbReference>
<dbReference type="Gene3D" id="1.10.10.60">
    <property type="entry name" value="Homeodomain-like"/>
    <property type="match status" value="1"/>
</dbReference>
<dbReference type="SUPFAM" id="SSF46689">
    <property type="entry name" value="Homeodomain-like"/>
    <property type="match status" value="1"/>
</dbReference>
<proteinExistence type="predicted"/>